<dbReference type="Proteomes" id="UP000220752">
    <property type="component" value="Unassembled WGS sequence"/>
</dbReference>
<proteinExistence type="predicted"/>
<evidence type="ECO:0000259" key="1">
    <source>
        <dbReference type="SMART" id="SM00470"/>
    </source>
</evidence>
<evidence type="ECO:0000313" key="2">
    <source>
        <dbReference type="EMBL" id="PDX57466.1"/>
    </source>
</evidence>
<reference evidence="2 3" key="1">
    <citation type="journal article" date="2017" name="Front. Microbiol.">
        <title>New Insights into the Diversity of the Genus Faecalibacterium.</title>
        <authorList>
            <person name="Benevides L."/>
            <person name="Burman S."/>
            <person name="Martin R."/>
            <person name="Robert V."/>
            <person name="Thomas M."/>
            <person name="Miquel S."/>
            <person name="Chain F."/>
            <person name="Sokol H."/>
            <person name="Bermudez-Humaran L.G."/>
            <person name="Morrison M."/>
            <person name="Langella P."/>
            <person name="Azevedo V.A."/>
            <person name="Chatel J.M."/>
            <person name="Soares S."/>
        </authorList>
    </citation>
    <scope>NUCLEOTIDE SEQUENCE [LARGE SCALE GENOMIC DNA]</scope>
    <source>
        <strain evidence="3">CNCM I-4540</strain>
    </source>
</reference>
<organism evidence="2 3">
    <name type="scientific">Faecalibacterium langellae</name>
    <dbReference type="NCBI Taxonomy" id="3435293"/>
    <lineage>
        <taxon>Bacteria</taxon>
        <taxon>Bacillati</taxon>
        <taxon>Bacillota</taxon>
        <taxon>Clostridia</taxon>
        <taxon>Eubacteriales</taxon>
        <taxon>Oscillospiraceae</taxon>
        <taxon>Faecalibacterium</taxon>
    </lineage>
</organism>
<keyword evidence="3" id="KW-1185">Reference proteome</keyword>
<dbReference type="SUPFAM" id="SSF110849">
    <property type="entry name" value="ParB/Sulfiredoxin"/>
    <property type="match status" value="2"/>
</dbReference>
<dbReference type="Gene3D" id="3.90.1530.10">
    <property type="entry name" value="Conserved hypothetical protein from pyrococcus furiosus pfu- 392566-001, ParB domain"/>
    <property type="match status" value="1"/>
</dbReference>
<protein>
    <recommendedName>
        <fullName evidence="1">ParB-like N-terminal domain-containing protein</fullName>
    </recommendedName>
</protein>
<dbReference type="EMBL" id="NMTQ01000037">
    <property type="protein sequence ID" value="PDX57466.1"/>
    <property type="molecule type" value="Genomic_DNA"/>
</dbReference>
<dbReference type="SMART" id="SM00470">
    <property type="entry name" value="ParB"/>
    <property type="match status" value="1"/>
</dbReference>
<name>A0A2A6Z7V4_9FIRM</name>
<evidence type="ECO:0000313" key="3">
    <source>
        <dbReference type="Proteomes" id="UP000220752"/>
    </source>
</evidence>
<dbReference type="InterPro" id="IPR003115">
    <property type="entry name" value="ParB_N"/>
</dbReference>
<feature type="domain" description="ParB-like N-terminal" evidence="1">
    <location>
        <begin position="3"/>
        <end position="89"/>
    </location>
</feature>
<comment type="caution">
    <text evidence="2">The sequence shown here is derived from an EMBL/GenBank/DDBJ whole genome shotgun (WGS) entry which is preliminary data.</text>
</comment>
<dbReference type="InterPro" id="IPR036086">
    <property type="entry name" value="ParB/Sulfiredoxin_sf"/>
</dbReference>
<gene>
    <name evidence="2" type="ORF">CGS46_13170</name>
</gene>
<dbReference type="AlphaFoldDB" id="A0A2A6Z7V4"/>
<sequence>MIKLVPIDAVKASEYNPRRNDEKRLALAELSLRKLGFLLPIYADEHGEILSGHQRQLVARRMGFPEIPVEYVSEKELGERKAVNVLFNRATNDLQKQDTCAIVKKRLYEMDIQAMTEALPDIEPGSPESYPCVYALRRMDTVKLAKANHRNFDAHTKQLAKSLERKIRAFMPIVIGEEGNVINGIGRLQTAAEASRKVVPCVQIKKEQEAFASAMLNLLSMDFDMEANYADDLRFNSFMRERNTRETDAAGNAALGDGFFKGVFPKNNGRDFCILDGAALETWKRHYGSSVVDFGAGKLSNTRTLRKAGINVSAFEPYFVTMGDKIHKEKSLEIASRFLDEVEAGTPYSSVFISSVFNSVPFMTDRKQIAVIAAALCYRDGMVVCWCQSDKAPQFVNTKKKFLTAEKTLTFDLDYEPNTILGDLGEHPKVQKGHTEAEMREIFTPCFEKITRLELISKFWYLEAENPKVDPAALAAALDFEFELPYPDGTKMGLSARAREAFEHRLGIKLPPPAENKEAAP</sequence>
<accession>A0A2A6Z7V4</accession>